<dbReference type="InterPro" id="IPR005467">
    <property type="entry name" value="His_kinase_dom"/>
</dbReference>
<accession>A0A7X6DIF0</accession>
<dbReference type="Pfam" id="PF25323">
    <property type="entry name" value="6TM_PilS"/>
    <property type="match status" value="1"/>
</dbReference>
<dbReference type="CDD" id="cd00082">
    <property type="entry name" value="HisKA"/>
    <property type="match status" value="1"/>
</dbReference>
<feature type="domain" description="Histidine kinase" evidence="14">
    <location>
        <begin position="309"/>
        <end position="525"/>
    </location>
</feature>
<dbReference type="PROSITE" id="PS50109">
    <property type="entry name" value="HIS_KIN"/>
    <property type="match status" value="1"/>
</dbReference>
<dbReference type="CDD" id="cd00130">
    <property type="entry name" value="PAS"/>
    <property type="match status" value="1"/>
</dbReference>
<feature type="transmembrane region" description="Helical" evidence="13">
    <location>
        <begin position="136"/>
        <end position="158"/>
    </location>
</feature>
<keyword evidence="7" id="KW-0547">Nucleotide-binding</keyword>
<evidence type="ECO:0000256" key="12">
    <source>
        <dbReference type="ARBA" id="ARBA00023136"/>
    </source>
</evidence>
<dbReference type="EMBL" id="VTOX01000007">
    <property type="protein sequence ID" value="NKE67741.1"/>
    <property type="molecule type" value="Genomic_DNA"/>
</dbReference>
<evidence type="ECO:0000256" key="6">
    <source>
        <dbReference type="ARBA" id="ARBA00022692"/>
    </source>
</evidence>
<evidence type="ECO:0000256" key="5">
    <source>
        <dbReference type="ARBA" id="ARBA00022679"/>
    </source>
</evidence>
<evidence type="ECO:0000259" key="14">
    <source>
        <dbReference type="PROSITE" id="PS50109"/>
    </source>
</evidence>
<evidence type="ECO:0000313" key="17">
    <source>
        <dbReference type="Proteomes" id="UP000521868"/>
    </source>
</evidence>
<gene>
    <name evidence="16" type="ORF">RAMLITH_18120</name>
</gene>
<feature type="transmembrane region" description="Helical" evidence="13">
    <location>
        <begin position="33"/>
        <end position="49"/>
    </location>
</feature>
<dbReference type="SUPFAM" id="SSF55785">
    <property type="entry name" value="PYP-like sensor domain (PAS domain)"/>
    <property type="match status" value="1"/>
</dbReference>
<comment type="catalytic activity">
    <reaction evidence="1">
        <text>ATP + protein L-histidine = ADP + protein N-phospho-L-histidine.</text>
        <dbReference type="EC" id="2.7.13.3"/>
    </reaction>
</comment>
<dbReference type="InterPro" id="IPR036890">
    <property type="entry name" value="HATPase_C_sf"/>
</dbReference>
<dbReference type="PRINTS" id="PR00344">
    <property type="entry name" value="BCTRLSENSOR"/>
</dbReference>
<keyword evidence="5" id="KW-0808">Transferase</keyword>
<keyword evidence="11" id="KW-0902">Two-component regulatory system</keyword>
<dbReference type="SMART" id="SM00388">
    <property type="entry name" value="HisKA"/>
    <property type="match status" value="1"/>
</dbReference>
<dbReference type="Gene3D" id="3.30.450.20">
    <property type="entry name" value="PAS domain"/>
    <property type="match status" value="1"/>
</dbReference>
<comment type="caution">
    <text evidence="16">The sequence shown here is derived from an EMBL/GenBank/DDBJ whole genome shotgun (WGS) entry which is preliminary data.</text>
</comment>
<keyword evidence="17" id="KW-1185">Reference proteome</keyword>
<dbReference type="InterPro" id="IPR036097">
    <property type="entry name" value="HisK_dim/P_sf"/>
</dbReference>
<evidence type="ECO:0000256" key="10">
    <source>
        <dbReference type="ARBA" id="ARBA00022989"/>
    </source>
</evidence>
<dbReference type="InterPro" id="IPR050351">
    <property type="entry name" value="BphY/WalK/GraS-like"/>
</dbReference>
<evidence type="ECO:0000256" key="9">
    <source>
        <dbReference type="ARBA" id="ARBA00022840"/>
    </source>
</evidence>
<keyword evidence="12 13" id="KW-0472">Membrane</keyword>
<evidence type="ECO:0000313" key="16">
    <source>
        <dbReference type="EMBL" id="NKE67741.1"/>
    </source>
</evidence>
<dbReference type="Proteomes" id="UP000521868">
    <property type="component" value="Unassembled WGS sequence"/>
</dbReference>
<proteinExistence type="predicted"/>
<evidence type="ECO:0000256" key="11">
    <source>
        <dbReference type="ARBA" id="ARBA00023012"/>
    </source>
</evidence>
<keyword evidence="6 13" id="KW-0812">Transmembrane</keyword>
<feature type="domain" description="PAS" evidence="15">
    <location>
        <begin position="184"/>
        <end position="217"/>
    </location>
</feature>
<dbReference type="Pfam" id="PF00512">
    <property type="entry name" value="HisKA"/>
    <property type="match status" value="1"/>
</dbReference>
<evidence type="ECO:0000256" key="7">
    <source>
        <dbReference type="ARBA" id="ARBA00022741"/>
    </source>
</evidence>
<dbReference type="GO" id="GO:0030295">
    <property type="term" value="F:protein kinase activator activity"/>
    <property type="evidence" value="ECO:0007669"/>
    <property type="project" value="TreeGrafter"/>
</dbReference>
<evidence type="ECO:0000256" key="2">
    <source>
        <dbReference type="ARBA" id="ARBA00004141"/>
    </source>
</evidence>
<dbReference type="Gene3D" id="1.10.287.130">
    <property type="match status" value="1"/>
</dbReference>
<dbReference type="EC" id="2.7.13.3" evidence="3"/>
<dbReference type="Pfam" id="PF02518">
    <property type="entry name" value="HATPase_c"/>
    <property type="match status" value="1"/>
</dbReference>
<dbReference type="InterPro" id="IPR004358">
    <property type="entry name" value="Sig_transdc_His_kin-like_C"/>
</dbReference>
<comment type="subcellular location">
    <subcellularLocation>
        <location evidence="2">Membrane</location>
        <topology evidence="2">Multi-pass membrane protein</topology>
    </subcellularLocation>
</comment>
<evidence type="ECO:0000256" key="1">
    <source>
        <dbReference type="ARBA" id="ARBA00000085"/>
    </source>
</evidence>
<dbReference type="PANTHER" id="PTHR42878">
    <property type="entry name" value="TWO-COMPONENT HISTIDINE KINASE"/>
    <property type="match status" value="1"/>
</dbReference>
<evidence type="ECO:0000256" key="8">
    <source>
        <dbReference type="ARBA" id="ARBA00022777"/>
    </source>
</evidence>
<dbReference type="InterPro" id="IPR003661">
    <property type="entry name" value="HisK_dim/P_dom"/>
</dbReference>
<dbReference type="InterPro" id="IPR000014">
    <property type="entry name" value="PAS"/>
</dbReference>
<keyword evidence="10 13" id="KW-1133">Transmembrane helix</keyword>
<dbReference type="PROSITE" id="PS50112">
    <property type="entry name" value="PAS"/>
    <property type="match status" value="1"/>
</dbReference>
<dbReference type="GO" id="GO:0005524">
    <property type="term" value="F:ATP binding"/>
    <property type="evidence" value="ECO:0007669"/>
    <property type="project" value="UniProtKB-KW"/>
</dbReference>
<protein>
    <recommendedName>
        <fullName evidence="3">histidine kinase</fullName>
        <ecNumber evidence="3">2.7.13.3</ecNumber>
    </recommendedName>
</protein>
<evidence type="ECO:0000256" key="3">
    <source>
        <dbReference type="ARBA" id="ARBA00012438"/>
    </source>
</evidence>
<dbReference type="Pfam" id="PF13188">
    <property type="entry name" value="PAS_8"/>
    <property type="match status" value="1"/>
</dbReference>
<organism evidence="16 17">
    <name type="scientific">Ramlibacter lithotrophicus</name>
    <dbReference type="NCBI Taxonomy" id="2606681"/>
    <lineage>
        <taxon>Bacteria</taxon>
        <taxon>Pseudomonadati</taxon>
        <taxon>Pseudomonadota</taxon>
        <taxon>Betaproteobacteria</taxon>
        <taxon>Burkholderiales</taxon>
        <taxon>Comamonadaceae</taxon>
        <taxon>Ramlibacter</taxon>
    </lineage>
</organism>
<dbReference type="PANTHER" id="PTHR42878:SF7">
    <property type="entry name" value="SENSOR HISTIDINE KINASE GLRK"/>
    <property type="match status" value="1"/>
</dbReference>
<feature type="transmembrane region" description="Helical" evidence="13">
    <location>
        <begin position="61"/>
        <end position="79"/>
    </location>
</feature>
<keyword evidence="8" id="KW-0418">Kinase</keyword>
<dbReference type="InterPro" id="IPR003594">
    <property type="entry name" value="HATPase_dom"/>
</dbReference>
<dbReference type="SMART" id="SM00387">
    <property type="entry name" value="HATPase_c"/>
    <property type="match status" value="1"/>
</dbReference>
<name>A0A7X6DIF0_9BURK</name>
<reference evidence="16 17" key="1">
    <citation type="journal article" date="2020" name="Nature">
        <title>Bacterial chemolithoautotrophy via manganese oxidation.</title>
        <authorList>
            <person name="Yu H."/>
            <person name="Leadbetter J.R."/>
        </authorList>
    </citation>
    <scope>NUCLEOTIDE SEQUENCE [LARGE SCALE GENOMIC DNA]</scope>
    <source>
        <strain evidence="16 17">RBP-1</strain>
    </source>
</reference>
<dbReference type="SUPFAM" id="SSF55874">
    <property type="entry name" value="ATPase domain of HSP90 chaperone/DNA topoisomerase II/histidine kinase"/>
    <property type="match status" value="1"/>
</dbReference>
<keyword evidence="9" id="KW-0067">ATP-binding</keyword>
<dbReference type="GO" id="GO:0000156">
    <property type="term" value="F:phosphorelay response regulator activity"/>
    <property type="evidence" value="ECO:0007669"/>
    <property type="project" value="TreeGrafter"/>
</dbReference>
<dbReference type="InterPro" id="IPR035965">
    <property type="entry name" value="PAS-like_dom_sf"/>
</dbReference>
<feature type="transmembrane region" description="Helical" evidence="13">
    <location>
        <begin position="99"/>
        <end position="124"/>
    </location>
</feature>
<dbReference type="GO" id="GO:0016020">
    <property type="term" value="C:membrane"/>
    <property type="evidence" value="ECO:0007669"/>
    <property type="project" value="UniProtKB-SubCell"/>
</dbReference>
<evidence type="ECO:0000256" key="4">
    <source>
        <dbReference type="ARBA" id="ARBA00022553"/>
    </source>
</evidence>
<sequence length="539" mass="58041">MTARVALAVVLVALLASLTLIMAAGSVSRWLVALSFTYLAAALGVRLFTRPRPPGSSFDPQWVSTIGVDLVVFSTLQFLQAGGINYSPLLALPVLMGSVLGSGLLALGTAAGVTLLLLMDAWVLSLHAAEETAARFLQAGLTGTGYFALALLVNQMAVRLAREERAARQGQRAARVQAQVNQLVIETLSDGVLVVDTAGRVHAANPAARVLLGFEQSGDARFTLTARPAWQQLVTLAATTFERHEPQVADITIPRPRDEPRRLHVRTRLTKTDSSQVERLCVVFLEDLRELEQRLQIEKLAAMGRMSAAVAHEIRNPLAAIAQANALMDEDLREPALRQLSGLIQKNTQRLAQIVDEILNVAQIQPRDRASLPPLELDPAVGSVCSDWAVQTRSGARLQVALGAPGAQVPFEPPHLRRVLVNLLDNASRYASEQAGAIRVTTALVEGHAELQVWSDGAALPPAVEPRLFEPFFSSESRSSGLGLYICRELCERHGAAIRYRRRSAGVAPGAREGNEFFVSFGAQRPALAGAAPFDTMAA</sequence>
<keyword evidence="4" id="KW-0597">Phosphoprotein</keyword>
<dbReference type="AlphaFoldDB" id="A0A7X6DIF0"/>
<evidence type="ECO:0000256" key="13">
    <source>
        <dbReference type="SAM" id="Phobius"/>
    </source>
</evidence>
<dbReference type="GO" id="GO:0000155">
    <property type="term" value="F:phosphorelay sensor kinase activity"/>
    <property type="evidence" value="ECO:0007669"/>
    <property type="project" value="InterPro"/>
</dbReference>
<dbReference type="Gene3D" id="3.30.565.10">
    <property type="entry name" value="Histidine kinase-like ATPase, C-terminal domain"/>
    <property type="match status" value="1"/>
</dbReference>
<dbReference type="SUPFAM" id="SSF47384">
    <property type="entry name" value="Homodimeric domain of signal transducing histidine kinase"/>
    <property type="match status" value="1"/>
</dbReference>
<dbReference type="GO" id="GO:0007234">
    <property type="term" value="P:osmosensory signaling via phosphorelay pathway"/>
    <property type="evidence" value="ECO:0007669"/>
    <property type="project" value="TreeGrafter"/>
</dbReference>
<evidence type="ECO:0000259" key="15">
    <source>
        <dbReference type="PROSITE" id="PS50112"/>
    </source>
</evidence>